<dbReference type="STRING" id="590646.G3B5U5"/>
<dbReference type="eggNOG" id="ENOG502QWMT">
    <property type="taxonomic scope" value="Eukaryota"/>
</dbReference>
<evidence type="ECO:0000256" key="2">
    <source>
        <dbReference type="ARBA" id="ARBA00022692"/>
    </source>
</evidence>
<feature type="transmembrane region" description="Helical" evidence="8">
    <location>
        <begin position="201"/>
        <end position="220"/>
    </location>
</feature>
<dbReference type="Proteomes" id="UP000000707">
    <property type="component" value="Unassembled WGS sequence"/>
</dbReference>
<proteinExistence type="inferred from homology"/>
<evidence type="ECO:0000256" key="5">
    <source>
        <dbReference type="ARBA" id="ARBA00038109"/>
    </source>
</evidence>
<feature type="region of interest" description="Disordered" evidence="7">
    <location>
        <begin position="359"/>
        <end position="381"/>
    </location>
</feature>
<feature type="transmembrane region" description="Helical" evidence="8">
    <location>
        <begin position="272"/>
        <end position="298"/>
    </location>
</feature>
<dbReference type="PANTHER" id="PTHR35779:SF1">
    <property type="entry name" value="PH-RESPONSE REGULATOR PROTEIN PALH_RIM21"/>
    <property type="match status" value="1"/>
</dbReference>
<dbReference type="InterPro" id="IPR014844">
    <property type="entry name" value="PalH"/>
</dbReference>
<dbReference type="OrthoDB" id="5393256at2759"/>
<name>G3B5U5_CANTC</name>
<evidence type="ECO:0000313" key="9">
    <source>
        <dbReference type="EMBL" id="EGV63305.1"/>
    </source>
</evidence>
<evidence type="ECO:0000313" key="10">
    <source>
        <dbReference type="Proteomes" id="UP000000707"/>
    </source>
</evidence>
<feature type="transmembrane region" description="Helical" evidence="8">
    <location>
        <begin position="304"/>
        <end position="321"/>
    </location>
</feature>
<comment type="subcellular location">
    <subcellularLocation>
        <location evidence="1">Membrane</location>
        <topology evidence="1">Multi-pass membrane protein</topology>
    </subcellularLocation>
</comment>
<feature type="transmembrane region" description="Helical" evidence="8">
    <location>
        <begin position="122"/>
        <end position="144"/>
    </location>
</feature>
<dbReference type="EMBL" id="GL996524">
    <property type="protein sequence ID" value="EGV63305.1"/>
    <property type="molecule type" value="Genomic_DNA"/>
</dbReference>
<dbReference type="AlphaFoldDB" id="G3B5U5"/>
<evidence type="ECO:0000256" key="7">
    <source>
        <dbReference type="SAM" id="MobiDB-lite"/>
    </source>
</evidence>
<dbReference type="GO" id="GO:0071467">
    <property type="term" value="P:cellular response to pH"/>
    <property type="evidence" value="ECO:0007669"/>
    <property type="project" value="TreeGrafter"/>
</dbReference>
<keyword evidence="10" id="KW-1185">Reference proteome</keyword>
<keyword evidence="3 8" id="KW-1133">Transmembrane helix</keyword>
<protein>
    <recommendedName>
        <fullName evidence="6">pH-response regulator protein palH/RIM21</fullName>
    </recommendedName>
</protein>
<evidence type="ECO:0000256" key="1">
    <source>
        <dbReference type="ARBA" id="ARBA00004141"/>
    </source>
</evidence>
<evidence type="ECO:0000256" key="6">
    <source>
        <dbReference type="ARBA" id="ARBA00040155"/>
    </source>
</evidence>
<dbReference type="PANTHER" id="PTHR35779">
    <property type="entry name" value="PH-RESPONSE REGULATOR PROTEIN PALH/RIM21"/>
    <property type="match status" value="1"/>
</dbReference>
<reference evidence="9 10" key="1">
    <citation type="journal article" date="2011" name="Proc. Natl. Acad. Sci. U.S.A.">
        <title>Comparative genomics of xylose-fermenting fungi for enhanced biofuel production.</title>
        <authorList>
            <person name="Wohlbach D.J."/>
            <person name="Kuo A."/>
            <person name="Sato T.K."/>
            <person name="Potts K.M."/>
            <person name="Salamov A.A."/>
            <person name="LaButti K.M."/>
            <person name="Sun H."/>
            <person name="Clum A."/>
            <person name="Pangilinan J.L."/>
            <person name="Lindquist E.A."/>
            <person name="Lucas S."/>
            <person name="Lapidus A."/>
            <person name="Jin M."/>
            <person name="Gunawan C."/>
            <person name="Balan V."/>
            <person name="Dale B.E."/>
            <person name="Jeffries T.W."/>
            <person name="Zinkel R."/>
            <person name="Barry K.W."/>
            <person name="Grigoriev I.V."/>
            <person name="Gasch A.P."/>
        </authorList>
    </citation>
    <scope>NUCLEOTIDE SEQUENCE [LARGE SCALE GENOMIC DNA]</scope>
    <source>
        <strain evidence="10">ATCC 10573 / BCRC 21748 / CBS 615 / JCM 9827 / NBRC 10315 / NRRL Y-1498 / VKM Y-70</strain>
    </source>
</reference>
<feature type="transmembrane region" description="Helical" evidence="8">
    <location>
        <begin position="240"/>
        <end position="260"/>
    </location>
</feature>
<dbReference type="Pfam" id="PF08733">
    <property type="entry name" value="PalH"/>
    <property type="match status" value="1"/>
</dbReference>
<feature type="transmembrane region" description="Helical" evidence="8">
    <location>
        <begin position="94"/>
        <end position="115"/>
    </location>
</feature>
<organism evidence="10">
    <name type="scientific">Candida tenuis (strain ATCC 10573 / BCRC 21748 / CBS 615 / JCM 9827 / NBRC 10315 / NRRL Y-1498 / VKM Y-70)</name>
    <name type="common">Yeast</name>
    <name type="synonym">Yamadazyma tenuis</name>
    <dbReference type="NCBI Taxonomy" id="590646"/>
    <lineage>
        <taxon>Eukaryota</taxon>
        <taxon>Fungi</taxon>
        <taxon>Dikarya</taxon>
        <taxon>Ascomycota</taxon>
        <taxon>Saccharomycotina</taxon>
        <taxon>Pichiomycetes</taxon>
        <taxon>Debaryomycetaceae</taxon>
        <taxon>Yamadazyma</taxon>
    </lineage>
</organism>
<evidence type="ECO:0000256" key="3">
    <source>
        <dbReference type="ARBA" id="ARBA00022989"/>
    </source>
</evidence>
<keyword evidence="2 8" id="KW-0812">Transmembrane</keyword>
<gene>
    <name evidence="9" type="ORF">CANTEDRAFT_123398</name>
</gene>
<sequence>MSWRNTEWTRPYASCEELELPSGLLIPQSQKMHIFINQALYKMNCYENATPRMSASDGKLESTYASNLPIVDYSWAQFTRHYSKGGFEYSVVPIIYSVSASAVITWFLTIFILTSYTIKSSLLLKSSTILSSIFLMIVMIRGIYELDFEQKNGYLSGLGFLDTLNNSLYLKIFDFLSVLLLQINQVQVIMRLFSRQNDKRLILSLGLTASLSSQIIWAISKFHDFGSSSETGYILPTFIYLTRTSMAICYASLITVFLILKSNDIIAHRNIWLITVLTLIVICGPVAFFVADVANAFVYELSDIFSVVTYVICVVIPWEWCNRYNMIMRMKEKEGVLGRRFFEDEFYHLDGLELFVEDSDPENDNNENQAGDSQNRGKREGRYVSLQKKVSRLDDPPTTLMNMWGKTTSAFVGIADAIIATGFAIPRSVSVPSASGSYNNNNDHRDPETIPLDDLTSGTYPAAIVGVEHQARTLDINTRNRRDIFVYSTKQVTINFSDDDENNDNHINYQNHNNHERLR</sequence>
<feature type="transmembrane region" description="Helical" evidence="8">
    <location>
        <begin position="168"/>
        <end position="189"/>
    </location>
</feature>
<evidence type="ECO:0000256" key="8">
    <source>
        <dbReference type="SAM" id="Phobius"/>
    </source>
</evidence>
<accession>G3B5U5</accession>
<dbReference type="HOGENOM" id="CLU_026111_0_0_1"/>
<keyword evidence="4 8" id="KW-0472">Membrane</keyword>
<comment type="similarity">
    <text evidence="5">Belongs to the palH/RIM21 family.</text>
</comment>
<dbReference type="GO" id="GO:0005886">
    <property type="term" value="C:plasma membrane"/>
    <property type="evidence" value="ECO:0007669"/>
    <property type="project" value="TreeGrafter"/>
</dbReference>
<feature type="region of interest" description="Disordered" evidence="7">
    <location>
        <begin position="497"/>
        <end position="519"/>
    </location>
</feature>
<evidence type="ECO:0000256" key="4">
    <source>
        <dbReference type="ARBA" id="ARBA00023136"/>
    </source>
</evidence>